<dbReference type="AlphaFoldDB" id="V9D711"/>
<dbReference type="OrthoDB" id="3468019at2759"/>
<gene>
    <name evidence="1" type="ORF">G647_05841</name>
</gene>
<sequence length="153" mass="16858">MTSTSTYTGAVPSGVNLDPRIVPFFEKFYDISDTPAAHDAYVASFLPDADFVMGTKVTRGSDGILELRKGLWSGPVQRRKHTLEKIFPFGTGQDAREVMLYGSVEYGLKNGKELTVQWAARAVLGEDDDGGLRFKLYQVYLDSAPVTNALKDD</sequence>
<dbReference type="GeneID" id="19984334"/>
<dbReference type="VEuPathDB" id="FungiDB:G647_05841"/>
<reference evidence="1 2" key="1">
    <citation type="submission" date="2013-03" db="EMBL/GenBank/DDBJ databases">
        <title>The Genome Sequence of Cladophialophora carrionii CBS 160.54.</title>
        <authorList>
            <consortium name="The Broad Institute Genomics Platform"/>
            <person name="Cuomo C."/>
            <person name="de Hoog S."/>
            <person name="Gorbushina A."/>
            <person name="Walker B."/>
            <person name="Young S.K."/>
            <person name="Zeng Q."/>
            <person name="Gargeya S."/>
            <person name="Fitzgerald M."/>
            <person name="Haas B."/>
            <person name="Abouelleil A."/>
            <person name="Allen A.W."/>
            <person name="Alvarado L."/>
            <person name="Arachchi H.M."/>
            <person name="Berlin A.M."/>
            <person name="Chapman S.B."/>
            <person name="Gainer-Dewar J."/>
            <person name="Goldberg J."/>
            <person name="Griggs A."/>
            <person name="Gujja S."/>
            <person name="Hansen M."/>
            <person name="Howarth C."/>
            <person name="Imamovic A."/>
            <person name="Ireland A."/>
            <person name="Larimer J."/>
            <person name="McCowan C."/>
            <person name="Murphy C."/>
            <person name="Pearson M."/>
            <person name="Poon T.W."/>
            <person name="Priest M."/>
            <person name="Roberts A."/>
            <person name="Saif S."/>
            <person name="Shea T."/>
            <person name="Sisk P."/>
            <person name="Sykes S."/>
            <person name="Wortman J."/>
            <person name="Nusbaum C."/>
            <person name="Birren B."/>
        </authorList>
    </citation>
    <scope>NUCLEOTIDE SEQUENCE [LARGE SCALE GENOMIC DNA]</scope>
    <source>
        <strain evidence="1 2">CBS 160.54</strain>
    </source>
</reference>
<accession>V9D711</accession>
<evidence type="ECO:0008006" key="3">
    <source>
        <dbReference type="Google" id="ProtNLM"/>
    </source>
</evidence>
<name>V9D711_9EURO</name>
<evidence type="ECO:0000313" key="1">
    <source>
        <dbReference type="EMBL" id="ETI21772.1"/>
    </source>
</evidence>
<dbReference type="HOGENOM" id="CLU_107714_2_0_1"/>
<evidence type="ECO:0000313" key="2">
    <source>
        <dbReference type="Proteomes" id="UP000030678"/>
    </source>
</evidence>
<dbReference type="PANTHER" id="PTHR39401">
    <property type="entry name" value="SNOAL-LIKE DOMAIN-CONTAINING PROTEIN"/>
    <property type="match status" value="1"/>
</dbReference>
<dbReference type="Proteomes" id="UP000030678">
    <property type="component" value="Unassembled WGS sequence"/>
</dbReference>
<proteinExistence type="predicted"/>
<dbReference type="InterPro" id="IPR032710">
    <property type="entry name" value="NTF2-like_dom_sf"/>
</dbReference>
<dbReference type="RefSeq" id="XP_008728389.1">
    <property type="nucleotide sequence ID" value="XM_008730167.1"/>
</dbReference>
<dbReference type="SUPFAM" id="SSF54427">
    <property type="entry name" value="NTF2-like"/>
    <property type="match status" value="1"/>
</dbReference>
<dbReference type="PANTHER" id="PTHR39401:SF1">
    <property type="entry name" value="SNOAL-LIKE DOMAIN-CONTAINING PROTEIN"/>
    <property type="match status" value="1"/>
</dbReference>
<dbReference type="EMBL" id="KB822706">
    <property type="protein sequence ID" value="ETI21772.1"/>
    <property type="molecule type" value="Genomic_DNA"/>
</dbReference>
<protein>
    <recommendedName>
        <fullName evidence="3">SnoaL-like domain-containing protein</fullName>
    </recommendedName>
</protein>
<organism evidence="1 2">
    <name type="scientific">Cladophialophora carrionii CBS 160.54</name>
    <dbReference type="NCBI Taxonomy" id="1279043"/>
    <lineage>
        <taxon>Eukaryota</taxon>
        <taxon>Fungi</taxon>
        <taxon>Dikarya</taxon>
        <taxon>Ascomycota</taxon>
        <taxon>Pezizomycotina</taxon>
        <taxon>Eurotiomycetes</taxon>
        <taxon>Chaetothyriomycetidae</taxon>
        <taxon>Chaetothyriales</taxon>
        <taxon>Herpotrichiellaceae</taxon>
        <taxon>Cladophialophora</taxon>
    </lineage>
</organism>